<evidence type="ECO:0000256" key="4">
    <source>
        <dbReference type="SAM" id="Phobius"/>
    </source>
</evidence>
<dbReference type="InterPro" id="IPR036271">
    <property type="entry name" value="Tet_transcr_reg_TetR-rel_C_sf"/>
</dbReference>
<dbReference type="Pfam" id="PF00440">
    <property type="entry name" value="TetR_N"/>
    <property type="match status" value="1"/>
</dbReference>
<feature type="DNA-binding region" description="H-T-H motif" evidence="2">
    <location>
        <begin position="46"/>
        <end position="65"/>
    </location>
</feature>
<dbReference type="InterPro" id="IPR001647">
    <property type="entry name" value="HTH_TetR"/>
</dbReference>
<feature type="region of interest" description="Disordered" evidence="3">
    <location>
        <begin position="1"/>
        <end position="22"/>
    </location>
</feature>
<dbReference type="GO" id="GO:0000976">
    <property type="term" value="F:transcription cis-regulatory region binding"/>
    <property type="evidence" value="ECO:0007669"/>
    <property type="project" value="TreeGrafter"/>
</dbReference>
<keyword evidence="4" id="KW-1133">Transmembrane helix</keyword>
<dbReference type="AlphaFoldDB" id="A0AB38XQE2"/>
<keyword evidence="4" id="KW-0472">Membrane</keyword>
<dbReference type="SUPFAM" id="SSF48498">
    <property type="entry name" value="Tetracyclin repressor-like, C-terminal domain"/>
    <property type="match status" value="1"/>
</dbReference>
<dbReference type="KEGG" id="wne:PIG85_02585"/>
<evidence type="ECO:0000259" key="5">
    <source>
        <dbReference type="PROSITE" id="PS50977"/>
    </source>
</evidence>
<evidence type="ECO:0000256" key="2">
    <source>
        <dbReference type="PROSITE-ProRule" id="PRU00335"/>
    </source>
</evidence>
<name>A0AB38XQE2_9ACTO</name>
<dbReference type="Proteomes" id="UP001211044">
    <property type="component" value="Chromosome"/>
</dbReference>
<keyword evidence="1 2" id="KW-0238">DNA-binding</keyword>
<dbReference type="Gene3D" id="1.10.10.60">
    <property type="entry name" value="Homeodomain-like"/>
    <property type="match status" value="1"/>
</dbReference>
<dbReference type="InterPro" id="IPR041678">
    <property type="entry name" value="TetR_C_16"/>
</dbReference>
<evidence type="ECO:0000313" key="7">
    <source>
        <dbReference type="Proteomes" id="UP001211044"/>
    </source>
</evidence>
<dbReference type="InterPro" id="IPR009057">
    <property type="entry name" value="Homeodomain-like_sf"/>
</dbReference>
<dbReference type="PRINTS" id="PR00455">
    <property type="entry name" value="HTHTETR"/>
</dbReference>
<keyword evidence="4" id="KW-0812">Transmembrane</keyword>
<evidence type="ECO:0000256" key="3">
    <source>
        <dbReference type="SAM" id="MobiDB-lite"/>
    </source>
</evidence>
<sequence length="213" mass="23454">MTAKKLNYEPSPCGKRGPKHPRGQVRADILAAAHKIFVRYHYQEATVRKIAAEAGVDPGLINYYFGTKQRLFREAMALPADPARVIHDILSQQSADLGRQLSKLALEAWEQAATAGTLSALFSALVTDEETQRIFRNYFATEIVPVIKEFAGRDGALIAQVVGAYGAGLILLRYVVKMEPIASIKREDLMEILQPVLRALVATGVGTTLRHRA</sequence>
<dbReference type="GO" id="GO:0003700">
    <property type="term" value="F:DNA-binding transcription factor activity"/>
    <property type="evidence" value="ECO:0007669"/>
    <property type="project" value="TreeGrafter"/>
</dbReference>
<reference evidence="6" key="1">
    <citation type="submission" date="2023-01" db="EMBL/GenBank/DDBJ databases">
        <title>Comparative Genomic Analysis of the Clinically-Derived Winkia Strain NY0527 Provides Evidence into the Taxonomic Reassignment of Winkia neuii and Characterizes Their Virulence Traits.</title>
        <authorList>
            <person name="Cai X."/>
            <person name="Peng Y."/>
            <person name="Li M."/>
            <person name="Qiu Y."/>
            <person name="Wang Y."/>
            <person name="Xu L."/>
            <person name="Hou Q."/>
        </authorList>
    </citation>
    <scope>NUCLEOTIDE SEQUENCE</scope>
    <source>
        <strain evidence="6">NY0527</strain>
    </source>
</reference>
<evidence type="ECO:0000313" key="6">
    <source>
        <dbReference type="EMBL" id="WCE46548.1"/>
    </source>
</evidence>
<organism evidence="6 7">
    <name type="scientific">Winkia neuii subsp. anitrata</name>
    <dbReference type="NCBI Taxonomy" id="29318"/>
    <lineage>
        <taxon>Bacteria</taxon>
        <taxon>Bacillati</taxon>
        <taxon>Actinomycetota</taxon>
        <taxon>Actinomycetes</taxon>
        <taxon>Actinomycetales</taxon>
        <taxon>Actinomycetaceae</taxon>
        <taxon>Winkia</taxon>
    </lineage>
</organism>
<dbReference type="Pfam" id="PF17920">
    <property type="entry name" value="TetR_C_16"/>
    <property type="match status" value="1"/>
</dbReference>
<dbReference type="Gene3D" id="1.10.357.10">
    <property type="entry name" value="Tetracycline Repressor, domain 2"/>
    <property type="match status" value="1"/>
</dbReference>
<dbReference type="EMBL" id="CP116394">
    <property type="protein sequence ID" value="WCE46548.1"/>
    <property type="molecule type" value="Genomic_DNA"/>
</dbReference>
<accession>A0AB38XQE2</accession>
<feature type="domain" description="HTH tetR-type" evidence="5">
    <location>
        <begin position="23"/>
        <end position="83"/>
    </location>
</feature>
<proteinExistence type="predicted"/>
<evidence type="ECO:0000256" key="1">
    <source>
        <dbReference type="ARBA" id="ARBA00023125"/>
    </source>
</evidence>
<dbReference type="RefSeq" id="WP_271694679.1">
    <property type="nucleotide sequence ID" value="NZ_CP116394.1"/>
</dbReference>
<dbReference type="PANTHER" id="PTHR30055">
    <property type="entry name" value="HTH-TYPE TRANSCRIPTIONAL REGULATOR RUTR"/>
    <property type="match status" value="1"/>
</dbReference>
<feature type="transmembrane region" description="Helical" evidence="4">
    <location>
        <begin position="157"/>
        <end position="176"/>
    </location>
</feature>
<dbReference type="PROSITE" id="PS50977">
    <property type="entry name" value="HTH_TETR_2"/>
    <property type="match status" value="1"/>
</dbReference>
<dbReference type="InterPro" id="IPR050109">
    <property type="entry name" value="HTH-type_TetR-like_transc_reg"/>
</dbReference>
<dbReference type="PANTHER" id="PTHR30055:SF235">
    <property type="entry name" value="TRANSCRIPTIONAL REGULATORY PROTEIN"/>
    <property type="match status" value="1"/>
</dbReference>
<dbReference type="SUPFAM" id="SSF46689">
    <property type="entry name" value="Homeodomain-like"/>
    <property type="match status" value="1"/>
</dbReference>
<gene>
    <name evidence="6" type="ORF">PIG85_02585</name>
</gene>
<protein>
    <submittedName>
        <fullName evidence="6">TetR family transcriptional regulator</fullName>
    </submittedName>
</protein>